<dbReference type="EMBL" id="LFYR01000785">
    <property type="protein sequence ID" value="KMZ69184.1"/>
    <property type="molecule type" value="Genomic_DNA"/>
</dbReference>
<dbReference type="GO" id="GO:0005634">
    <property type="term" value="C:nucleus"/>
    <property type="evidence" value="ECO:0000318"/>
    <property type="project" value="GO_Central"/>
</dbReference>
<comment type="subcellular location">
    <subcellularLocation>
        <location evidence="1">Nucleus</location>
    </subcellularLocation>
</comment>
<dbReference type="OMA" id="EAWSTWE"/>
<name>A0A0K9PJQ6_ZOSMR</name>
<dbReference type="PANTHER" id="PTHR47998:SF73">
    <property type="entry name" value="OS01G0127450 PROTEIN"/>
    <property type="match status" value="1"/>
</dbReference>
<dbReference type="FunFam" id="1.10.10.60:FF:000001">
    <property type="entry name" value="MYB-related transcription factor"/>
    <property type="match status" value="1"/>
</dbReference>
<feature type="domain" description="Myb-like" evidence="7">
    <location>
        <begin position="1"/>
        <end position="52"/>
    </location>
</feature>
<sequence>MVKKRGAWSAEEDKKLVDYVMQYGEKRWRTVPDLVGLNRCGKSCRLRWLNYVKPGIKRGNISKEEEHLIIRLHNLIGNRWALIAGRLPGRTDNEIKNYWNTYLKYKSVSNNDLNSVICGGSAVVSAPPLKVFETRDLFTSDIPQPSASRFS</sequence>
<dbReference type="AlphaFoldDB" id="A0A0K9PJQ6"/>
<dbReference type="PROSITE" id="PS50090">
    <property type="entry name" value="MYB_LIKE"/>
    <property type="match status" value="2"/>
</dbReference>
<dbReference type="CDD" id="cd00167">
    <property type="entry name" value="SANT"/>
    <property type="match status" value="2"/>
</dbReference>
<evidence type="ECO:0000256" key="3">
    <source>
        <dbReference type="ARBA" id="ARBA00023015"/>
    </source>
</evidence>
<evidence type="ECO:0000256" key="5">
    <source>
        <dbReference type="ARBA" id="ARBA00023163"/>
    </source>
</evidence>
<evidence type="ECO:0000256" key="2">
    <source>
        <dbReference type="ARBA" id="ARBA00022737"/>
    </source>
</evidence>
<dbReference type="OrthoDB" id="2143914at2759"/>
<evidence type="ECO:0000313" key="10">
    <source>
        <dbReference type="Proteomes" id="UP000036987"/>
    </source>
</evidence>
<keyword evidence="6" id="KW-0539">Nucleus</keyword>
<protein>
    <submittedName>
        <fullName evidence="9">Myb domain protein 4</fullName>
    </submittedName>
</protein>
<feature type="domain" description="HTH myb-type" evidence="8">
    <location>
        <begin position="57"/>
        <end position="107"/>
    </location>
</feature>
<dbReference type="InterPro" id="IPR009057">
    <property type="entry name" value="Homeodomain-like_sf"/>
</dbReference>
<evidence type="ECO:0000259" key="7">
    <source>
        <dbReference type="PROSITE" id="PS50090"/>
    </source>
</evidence>
<gene>
    <name evidence="9" type="ORF">ZOSMA_21G00380</name>
</gene>
<evidence type="ECO:0000256" key="1">
    <source>
        <dbReference type="ARBA" id="ARBA00004123"/>
    </source>
</evidence>
<evidence type="ECO:0000259" key="8">
    <source>
        <dbReference type="PROSITE" id="PS51294"/>
    </source>
</evidence>
<feature type="domain" description="Myb-like" evidence="7">
    <location>
        <begin position="53"/>
        <end position="103"/>
    </location>
</feature>
<reference evidence="10" key="1">
    <citation type="journal article" date="2016" name="Nature">
        <title>The genome of the seagrass Zostera marina reveals angiosperm adaptation to the sea.</title>
        <authorList>
            <person name="Olsen J.L."/>
            <person name="Rouze P."/>
            <person name="Verhelst B."/>
            <person name="Lin Y.-C."/>
            <person name="Bayer T."/>
            <person name="Collen J."/>
            <person name="Dattolo E."/>
            <person name="De Paoli E."/>
            <person name="Dittami S."/>
            <person name="Maumus F."/>
            <person name="Michel G."/>
            <person name="Kersting A."/>
            <person name="Lauritano C."/>
            <person name="Lohaus R."/>
            <person name="Toepel M."/>
            <person name="Tonon T."/>
            <person name="Vanneste K."/>
            <person name="Amirebrahimi M."/>
            <person name="Brakel J."/>
            <person name="Bostroem C."/>
            <person name="Chovatia M."/>
            <person name="Grimwood J."/>
            <person name="Jenkins J.W."/>
            <person name="Jueterbock A."/>
            <person name="Mraz A."/>
            <person name="Stam W.T."/>
            <person name="Tice H."/>
            <person name="Bornberg-Bauer E."/>
            <person name="Green P.J."/>
            <person name="Pearson G.A."/>
            <person name="Procaccini G."/>
            <person name="Duarte C.M."/>
            <person name="Schmutz J."/>
            <person name="Reusch T.B.H."/>
            <person name="Van de Peer Y."/>
        </authorList>
    </citation>
    <scope>NUCLEOTIDE SEQUENCE [LARGE SCALE GENOMIC DNA]</scope>
    <source>
        <strain evidence="10">cv. Finnish</strain>
    </source>
</reference>
<keyword evidence="4" id="KW-0238">DNA-binding</keyword>
<dbReference type="Proteomes" id="UP000036987">
    <property type="component" value="Unassembled WGS sequence"/>
</dbReference>
<evidence type="ECO:0000256" key="4">
    <source>
        <dbReference type="ARBA" id="ARBA00023125"/>
    </source>
</evidence>
<dbReference type="InterPro" id="IPR017930">
    <property type="entry name" value="Myb_dom"/>
</dbReference>
<evidence type="ECO:0000256" key="6">
    <source>
        <dbReference type="ARBA" id="ARBA00023242"/>
    </source>
</evidence>
<dbReference type="GO" id="GO:0000976">
    <property type="term" value="F:transcription cis-regulatory region binding"/>
    <property type="evidence" value="ECO:0000318"/>
    <property type="project" value="GO_Central"/>
</dbReference>
<feature type="domain" description="HTH myb-type" evidence="8">
    <location>
        <begin position="1"/>
        <end position="56"/>
    </location>
</feature>
<keyword evidence="3" id="KW-0805">Transcription regulation</keyword>
<keyword evidence="10" id="KW-1185">Reference proteome</keyword>
<dbReference type="InterPro" id="IPR001005">
    <property type="entry name" value="SANT/Myb"/>
</dbReference>
<evidence type="ECO:0000313" key="9">
    <source>
        <dbReference type="EMBL" id="KMZ69184.1"/>
    </source>
</evidence>
<dbReference type="GO" id="GO:0006355">
    <property type="term" value="P:regulation of DNA-templated transcription"/>
    <property type="evidence" value="ECO:0000318"/>
    <property type="project" value="GO_Central"/>
</dbReference>
<keyword evidence="2" id="KW-0677">Repeat</keyword>
<dbReference type="SMART" id="SM00717">
    <property type="entry name" value="SANT"/>
    <property type="match status" value="2"/>
</dbReference>
<comment type="caution">
    <text evidence="9">The sequence shown here is derived from an EMBL/GenBank/DDBJ whole genome shotgun (WGS) entry which is preliminary data.</text>
</comment>
<proteinExistence type="predicted"/>
<dbReference type="InterPro" id="IPR015495">
    <property type="entry name" value="Myb_TF_plants"/>
</dbReference>
<dbReference type="GO" id="GO:0030154">
    <property type="term" value="P:cell differentiation"/>
    <property type="evidence" value="ECO:0000318"/>
    <property type="project" value="GO_Central"/>
</dbReference>
<dbReference type="Pfam" id="PF00249">
    <property type="entry name" value="Myb_DNA-binding"/>
    <property type="match status" value="2"/>
</dbReference>
<dbReference type="Gene3D" id="1.10.10.60">
    <property type="entry name" value="Homeodomain-like"/>
    <property type="match status" value="2"/>
</dbReference>
<accession>A0A0K9PJQ6</accession>
<dbReference type="PANTHER" id="PTHR47998">
    <property type="entry name" value="TRANSCRIPTION FACTOR MYB51-LIKE ISOFORM X1"/>
    <property type="match status" value="1"/>
</dbReference>
<dbReference type="SUPFAM" id="SSF46689">
    <property type="entry name" value="Homeodomain-like"/>
    <property type="match status" value="1"/>
</dbReference>
<keyword evidence="5" id="KW-0804">Transcription</keyword>
<organism evidence="9 10">
    <name type="scientific">Zostera marina</name>
    <name type="common">Eelgrass</name>
    <dbReference type="NCBI Taxonomy" id="29655"/>
    <lineage>
        <taxon>Eukaryota</taxon>
        <taxon>Viridiplantae</taxon>
        <taxon>Streptophyta</taxon>
        <taxon>Embryophyta</taxon>
        <taxon>Tracheophyta</taxon>
        <taxon>Spermatophyta</taxon>
        <taxon>Magnoliopsida</taxon>
        <taxon>Liliopsida</taxon>
        <taxon>Zosteraceae</taxon>
        <taxon>Zostera</taxon>
    </lineage>
</organism>
<dbReference type="PROSITE" id="PS51294">
    <property type="entry name" value="HTH_MYB"/>
    <property type="match status" value="2"/>
</dbReference>